<evidence type="ECO:0000256" key="4">
    <source>
        <dbReference type="PIRSR" id="PIRSR617453-50"/>
    </source>
</evidence>
<dbReference type="Gene3D" id="2.40.50.100">
    <property type="match status" value="1"/>
</dbReference>
<dbReference type="HOGENOM" id="CLU_097408_2_2_10"/>
<dbReference type="InterPro" id="IPR017453">
    <property type="entry name" value="GCV_H_sub"/>
</dbReference>
<reference evidence="6 7" key="1">
    <citation type="journal article" date="2015" name="Genome Announc.">
        <title>Complete Genome Sequence of the Novel Leech Symbiont Mucinivorans hirudinis M3T.</title>
        <authorList>
            <person name="Nelson M.C."/>
            <person name="Bomar L."/>
            <person name="Graf J."/>
        </authorList>
    </citation>
    <scope>NUCLEOTIDE SEQUENCE [LARGE SCALE GENOMIC DNA]</scope>
    <source>
        <strain evidence="7">M3</strain>
    </source>
</reference>
<evidence type="ECO:0000259" key="5">
    <source>
        <dbReference type="PROSITE" id="PS50968"/>
    </source>
</evidence>
<dbReference type="EMBL" id="HG934468">
    <property type="protein sequence ID" value="CDN31020.1"/>
    <property type="molecule type" value="Genomic_DNA"/>
</dbReference>
<evidence type="ECO:0000256" key="1">
    <source>
        <dbReference type="ARBA" id="ARBA00009249"/>
    </source>
</evidence>
<name>A0A060R776_9BACT</name>
<dbReference type="PATRIC" id="fig|1433126.3.peg.919"/>
<dbReference type="GO" id="GO:0019464">
    <property type="term" value="P:glycine decarboxylation via glycine cleavage system"/>
    <property type="evidence" value="ECO:0007669"/>
    <property type="project" value="UniProtKB-UniRule"/>
</dbReference>
<evidence type="ECO:0000256" key="3">
    <source>
        <dbReference type="HAMAP-Rule" id="MF_00272"/>
    </source>
</evidence>
<dbReference type="PANTHER" id="PTHR11715">
    <property type="entry name" value="GLYCINE CLEAVAGE SYSTEM H PROTEIN"/>
    <property type="match status" value="1"/>
</dbReference>
<dbReference type="HAMAP" id="MF_00272">
    <property type="entry name" value="GcvH"/>
    <property type="match status" value="1"/>
</dbReference>
<dbReference type="NCBIfam" id="NF002270">
    <property type="entry name" value="PRK01202.1"/>
    <property type="match status" value="1"/>
</dbReference>
<dbReference type="GO" id="GO:0005960">
    <property type="term" value="C:glycine cleavage complex"/>
    <property type="evidence" value="ECO:0007669"/>
    <property type="project" value="InterPro"/>
</dbReference>
<gene>
    <name evidence="3" type="primary">gcvH</name>
    <name evidence="6" type="ORF">BN938_0921</name>
</gene>
<sequence>MGVLRILENTDITNNNKKMNIPANLKYSKDHEWIRVEGEQAYIGITDFAQSQLGDIVFVDVTTEGETLAKDEIFGSIEAVKTVSDAFIPVGGEVLEFNEALNDAPETVNKDPYGEGWIIKIKVNNPTELDELMDAEAYAALIG</sequence>
<dbReference type="GO" id="GO:0009249">
    <property type="term" value="P:protein lipoylation"/>
    <property type="evidence" value="ECO:0007669"/>
    <property type="project" value="TreeGrafter"/>
</dbReference>
<dbReference type="STRING" id="1433126.BN938_0921"/>
<accession>A0A060R776</accession>
<dbReference type="AlphaFoldDB" id="A0A060R776"/>
<dbReference type="Proteomes" id="UP000027616">
    <property type="component" value="Chromosome I"/>
</dbReference>
<keyword evidence="7" id="KW-1185">Reference proteome</keyword>
<evidence type="ECO:0000313" key="6">
    <source>
        <dbReference type="EMBL" id="CDN31020.1"/>
    </source>
</evidence>
<feature type="domain" description="Lipoyl-binding" evidence="5">
    <location>
        <begin position="40"/>
        <end position="122"/>
    </location>
</feature>
<dbReference type="NCBIfam" id="TIGR00527">
    <property type="entry name" value="gcvH"/>
    <property type="match status" value="1"/>
</dbReference>
<dbReference type="InterPro" id="IPR011053">
    <property type="entry name" value="Single_hybrid_motif"/>
</dbReference>
<dbReference type="PROSITE" id="PS50968">
    <property type="entry name" value="BIOTINYL_LIPOYL"/>
    <property type="match status" value="1"/>
</dbReference>
<evidence type="ECO:0000313" key="7">
    <source>
        <dbReference type="Proteomes" id="UP000027616"/>
    </source>
</evidence>
<comment type="subunit">
    <text evidence="3">The glycine cleavage system is composed of four proteins: P, T, L and H.</text>
</comment>
<keyword evidence="2 3" id="KW-0450">Lipoyl</keyword>
<dbReference type="CDD" id="cd06848">
    <property type="entry name" value="GCS_H"/>
    <property type="match status" value="1"/>
</dbReference>
<dbReference type="Pfam" id="PF01597">
    <property type="entry name" value="GCV_H"/>
    <property type="match status" value="1"/>
</dbReference>
<dbReference type="eggNOG" id="COG0509">
    <property type="taxonomic scope" value="Bacteria"/>
</dbReference>
<dbReference type="InterPro" id="IPR000089">
    <property type="entry name" value="Biotin_lipoyl"/>
</dbReference>
<dbReference type="SUPFAM" id="SSF51230">
    <property type="entry name" value="Single hybrid motif"/>
    <property type="match status" value="1"/>
</dbReference>
<evidence type="ECO:0000256" key="2">
    <source>
        <dbReference type="ARBA" id="ARBA00022823"/>
    </source>
</evidence>
<dbReference type="KEGG" id="rbc:BN938_0921"/>
<comment type="cofactor">
    <cofactor evidence="3">
        <name>(R)-lipoate</name>
        <dbReference type="ChEBI" id="CHEBI:83088"/>
    </cofactor>
    <text evidence="3">Binds 1 lipoyl cofactor covalently.</text>
</comment>
<comment type="similarity">
    <text evidence="1 3">Belongs to the GcvH family.</text>
</comment>
<dbReference type="InterPro" id="IPR033753">
    <property type="entry name" value="GCV_H/Fam206"/>
</dbReference>
<organism evidence="6 7">
    <name type="scientific">Mucinivorans hirudinis</name>
    <dbReference type="NCBI Taxonomy" id="1433126"/>
    <lineage>
        <taxon>Bacteria</taxon>
        <taxon>Pseudomonadati</taxon>
        <taxon>Bacteroidota</taxon>
        <taxon>Bacteroidia</taxon>
        <taxon>Bacteroidales</taxon>
        <taxon>Rikenellaceae</taxon>
        <taxon>Mucinivorans</taxon>
    </lineage>
</organism>
<feature type="modified residue" description="N6-lipoyllysine" evidence="3 4">
    <location>
        <position position="81"/>
    </location>
</feature>
<protein>
    <recommendedName>
        <fullName evidence="3">Glycine cleavage system H protein</fullName>
    </recommendedName>
</protein>
<dbReference type="PANTHER" id="PTHR11715:SF3">
    <property type="entry name" value="GLYCINE CLEAVAGE SYSTEM H PROTEIN-RELATED"/>
    <property type="match status" value="1"/>
</dbReference>
<proteinExistence type="inferred from homology"/>
<comment type="function">
    <text evidence="3">The glycine cleavage system catalyzes the degradation of glycine. The H protein shuttles the methylamine group of glycine from the P protein to the T protein.</text>
</comment>
<dbReference type="GO" id="GO:0005829">
    <property type="term" value="C:cytosol"/>
    <property type="evidence" value="ECO:0007669"/>
    <property type="project" value="TreeGrafter"/>
</dbReference>
<dbReference type="InterPro" id="IPR002930">
    <property type="entry name" value="GCV_H"/>
</dbReference>